<dbReference type="STRING" id="687861.BscR1v2_015010"/>
<gene>
    <name evidence="1" type="ORF">BscR1v2_015010</name>
</gene>
<dbReference type="Proteomes" id="UP000190811">
    <property type="component" value="Chromosome"/>
</dbReference>
<name>A0A1S6XS56_BARSR</name>
<reference evidence="2" key="1">
    <citation type="journal article" date="2017" name="Genome Biol. Evol.">
        <title>Evolutionary Dynamics of Pathoadaptation Revealed by Three Independent Acquisitions of the VirB/D4 Type IV Secretion System in Bartonella.</title>
        <authorList>
            <person name="Harms A."/>
            <person name="Segers F.H."/>
            <person name="Quebatte M."/>
            <person name="Mistl C."/>
            <person name="Manfredi P."/>
            <person name="Korner J."/>
            <person name="Chomel B.B."/>
            <person name="Kosoy M."/>
            <person name="Maruyama S."/>
            <person name="Engel P."/>
            <person name="Dehio C."/>
        </authorList>
    </citation>
    <scope>NUCLEOTIDE SEQUENCE [LARGE SCALE GENOMIC DNA]</scope>
    <source>
        <strain evidence="2">R1</strain>
    </source>
</reference>
<sequence length="221" mass="24981">MNKMMRFVVFIVAWLLGGVGAHSSVILSSVTDVIKSNETKEMQSIDATVFVFAYRLMKESEKIFQPMITSPQQTMQSLCGFPVAHSRQLIYQYAAFYDTVLEQNIMAFNKELSLNGTKREGVMTAQILEHLHTHRKLMEKAHILNLSADVVEAFLIDENLKIDVLLSKFGADIAALVFDTFHDADMNHMNQLKNMSEDIKQGLREKCGPDSELEEQFSGAL</sequence>
<protein>
    <submittedName>
        <fullName evidence="1">Uncharacterized protein</fullName>
    </submittedName>
</protein>
<dbReference type="AlphaFoldDB" id="A0A1S6XS56"/>
<proteinExistence type="predicted"/>
<evidence type="ECO:0000313" key="1">
    <source>
        <dbReference type="EMBL" id="AQX31406.1"/>
    </source>
</evidence>
<evidence type="ECO:0000313" key="2">
    <source>
        <dbReference type="Proteomes" id="UP000190811"/>
    </source>
</evidence>
<organism evidence="1 2">
    <name type="scientific">Bartonella schoenbuchensis (strain DSM 13525 / NCTC 13165 / R1)</name>
    <dbReference type="NCBI Taxonomy" id="687861"/>
    <lineage>
        <taxon>Bacteria</taxon>
        <taxon>Pseudomonadati</taxon>
        <taxon>Pseudomonadota</taxon>
        <taxon>Alphaproteobacteria</taxon>
        <taxon>Hyphomicrobiales</taxon>
        <taxon>Bartonellaceae</taxon>
        <taxon>Bartonella</taxon>
    </lineage>
</organism>
<dbReference type="EMBL" id="CP019789">
    <property type="protein sequence ID" value="AQX31406.1"/>
    <property type="molecule type" value="Genomic_DNA"/>
</dbReference>
<accession>A0A1S6XS56</accession>